<comment type="caution">
    <text evidence="7">The sequence shown here is derived from an EMBL/GenBank/DDBJ whole genome shotgun (WGS) entry which is preliminary data.</text>
</comment>
<keyword evidence="2 4" id="KW-0195">Cyclin</keyword>
<dbReference type="InterPro" id="IPR006671">
    <property type="entry name" value="Cyclin_N"/>
</dbReference>
<dbReference type="FunFam" id="1.10.472.10:FF:000001">
    <property type="entry name" value="G2/mitotic-specific cyclin"/>
    <property type="match status" value="1"/>
</dbReference>
<dbReference type="Pfam" id="PF02984">
    <property type="entry name" value="Cyclin_C"/>
    <property type="match status" value="1"/>
</dbReference>
<keyword evidence="1" id="KW-0132">Cell division</keyword>
<dbReference type="CDD" id="cd20507">
    <property type="entry name" value="CYCLIN_CCNB1-like_rpt1"/>
    <property type="match status" value="1"/>
</dbReference>
<dbReference type="EMBL" id="MPUH01000055">
    <property type="protein sequence ID" value="OMJ92759.1"/>
    <property type="molecule type" value="Genomic_DNA"/>
</dbReference>
<evidence type="ECO:0000256" key="1">
    <source>
        <dbReference type="ARBA" id="ARBA00022618"/>
    </source>
</evidence>
<organism evidence="7 8">
    <name type="scientific">Stentor coeruleus</name>
    <dbReference type="NCBI Taxonomy" id="5963"/>
    <lineage>
        <taxon>Eukaryota</taxon>
        <taxon>Sar</taxon>
        <taxon>Alveolata</taxon>
        <taxon>Ciliophora</taxon>
        <taxon>Postciliodesmatophora</taxon>
        <taxon>Heterotrichea</taxon>
        <taxon>Heterotrichida</taxon>
        <taxon>Stentoridae</taxon>
        <taxon>Stentor</taxon>
    </lineage>
</organism>
<dbReference type="GO" id="GO:0051301">
    <property type="term" value="P:cell division"/>
    <property type="evidence" value="ECO:0007669"/>
    <property type="project" value="UniProtKB-KW"/>
</dbReference>
<dbReference type="PANTHER" id="PTHR10177">
    <property type="entry name" value="CYCLINS"/>
    <property type="match status" value="1"/>
</dbReference>
<name>A0A1R2CUR2_9CILI</name>
<feature type="domain" description="Cyclin C-terminal" evidence="6">
    <location>
        <begin position="184"/>
        <end position="299"/>
    </location>
</feature>
<dbReference type="OrthoDB" id="5590282at2759"/>
<reference evidence="7 8" key="1">
    <citation type="submission" date="2016-11" db="EMBL/GenBank/DDBJ databases">
        <title>The macronuclear genome of Stentor coeruleus: a giant cell with tiny introns.</title>
        <authorList>
            <person name="Slabodnick M."/>
            <person name="Ruby J.G."/>
            <person name="Reiff S.B."/>
            <person name="Swart E.C."/>
            <person name="Gosai S."/>
            <person name="Prabakaran S."/>
            <person name="Witkowska E."/>
            <person name="Larue G.E."/>
            <person name="Fisher S."/>
            <person name="Freeman R.M."/>
            <person name="Gunawardena J."/>
            <person name="Chu W."/>
            <person name="Stover N.A."/>
            <person name="Gregory B.D."/>
            <person name="Nowacki M."/>
            <person name="Derisi J."/>
            <person name="Roy S.W."/>
            <person name="Marshall W.F."/>
            <person name="Sood P."/>
        </authorList>
    </citation>
    <scope>NUCLEOTIDE SEQUENCE [LARGE SCALE GENOMIC DNA]</scope>
    <source>
        <strain evidence="7">WM001</strain>
    </source>
</reference>
<feature type="domain" description="Cyclin-like" evidence="5">
    <location>
        <begin position="91"/>
        <end position="175"/>
    </location>
</feature>
<dbReference type="GO" id="GO:0044772">
    <property type="term" value="P:mitotic cell cycle phase transition"/>
    <property type="evidence" value="ECO:0007669"/>
    <property type="project" value="InterPro"/>
</dbReference>
<evidence type="ECO:0000259" key="6">
    <source>
        <dbReference type="SMART" id="SM01332"/>
    </source>
</evidence>
<evidence type="ECO:0000259" key="5">
    <source>
        <dbReference type="SMART" id="SM00385"/>
    </source>
</evidence>
<dbReference type="Gene3D" id="1.10.472.10">
    <property type="entry name" value="Cyclin-like"/>
    <property type="match status" value="2"/>
</dbReference>
<dbReference type="Pfam" id="PF00134">
    <property type="entry name" value="Cyclin_N"/>
    <property type="match status" value="1"/>
</dbReference>
<dbReference type="PROSITE" id="PS00292">
    <property type="entry name" value="CYCLINS"/>
    <property type="match status" value="1"/>
</dbReference>
<evidence type="ECO:0000313" key="8">
    <source>
        <dbReference type="Proteomes" id="UP000187209"/>
    </source>
</evidence>
<dbReference type="InterPro" id="IPR013763">
    <property type="entry name" value="Cyclin-like_dom"/>
</dbReference>
<dbReference type="SMART" id="SM00385">
    <property type="entry name" value="CYCLIN"/>
    <property type="match status" value="2"/>
</dbReference>
<dbReference type="GO" id="GO:0016538">
    <property type="term" value="F:cyclin-dependent protein serine/threonine kinase regulator activity"/>
    <property type="evidence" value="ECO:0007669"/>
    <property type="project" value="InterPro"/>
</dbReference>
<dbReference type="InterPro" id="IPR046965">
    <property type="entry name" value="Cyclin_A/B-like"/>
</dbReference>
<dbReference type="InterPro" id="IPR039361">
    <property type="entry name" value="Cyclin"/>
</dbReference>
<comment type="similarity">
    <text evidence="4">Belongs to the cyclin family.</text>
</comment>
<sequence length="309" mass="36032">MYEENFENLPAKSRRSLSGTRRFGTDLTKLATNKRYTVSKSLKKVHLSTSEDFFTEIYKILHNTEVNHLPSPDYMQVQIDINANMRAILIDWLVTIQSKMRFNPETLFLTVNIIDRYLEKAQVSRKELQLVGICAMFIACKYEESVVPEIKDLIYITADAYSKEQVIDMEFNMVMVLNFNFTIVTSLKFLERYANILSFGTQEYYLARYFLELTLVEYAFIKYKPSAIAASAVFLVDRYRRKCGSFTYPADIPYYYSEIRDCMMDLVYLINKAQNMSLQGIKNKYMTESCMEVSKLAPNCCFLAEVESL</sequence>
<keyword evidence="8" id="KW-1185">Reference proteome</keyword>
<evidence type="ECO:0000256" key="3">
    <source>
        <dbReference type="ARBA" id="ARBA00023306"/>
    </source>
</evidence>
<protein>
    <submittedName>
        <fullName evidence="7">Uncharacterized protein</fullName>
    </submittedName>
</protein>
<dbReference type="InterPro" id="IPR004367">
    <property type="entry name" value="Cyclin_C-dom"/>
</dbReference>
<evidence type="ECO:0000256" key="2">
    <source>
        <dbReference type="ARBA" id="ARBA00023127"/>
    </source>
</evidence>
<evidence type="ECO:0000256" key="4">
    <source>
        <dbReference type="RuleBase" id="RU000383"/>
    </source>
</evidence>
<feature type="domain" description="Cyclin-like" evidence="5">
    <location>
        <begin position="188"/>
        <end position="268"/>
    </location>
</feature>
<keyword evidence="3" id="KW-0131">Cell cycle</keyword>
<accession>A0A1R2CUR2</accession>
<dbReference type="Proteomes" id="UP000187209">
    <property type="component" value="Unassembled WGS sequence"/>
</dbReference>
<dbReference type="AlphaFoldDB" id="A0A1R2CUR2"/>
<dbReference type="PIRSF" id="PIRSF001771">
    <property type="entry name" value="Cyclin_A_B_D_E"/>
    <property type="match status" value="1"/>
</dbReference>
<dbReference type="SUPFAM" id="SSF47954">
    <property type="entry name" value="Cyclin-like"/>
    <property type="match status" value="2"/>
</dbReference>
<evidence type="ECO:0000313" key="7">
    <source>
        <dbReference type="EMBL" id="OMJ92759.1"/>
    </source>
</evidence>
<dbReference type="InterPro" id="IPR048258">
    <property type="entry name" value="Cyclins_cyclin-box"/>
</dbReference>
<dbReference type="SMART" id="SM01332">
    <property type="entry name" value="Cyclin_C"/>
    <property type="match status" value="1"/>
</dbReference>
<gene>
    <name evidence="7" type="ORF">SteCoe_4387</name>
</gene>
<dbReference type="InterPro" id="IPR036915">
    <property type="entry name" value="Cyclin-like_sf"/>
</dbReference>
<proteinExistence type="inferred from homology"/>